<name>A0A091ATZ4_9GAMM</name>
<sequence length="110" mass="11329">AVLRALRSPAPVPGRFDLPGGEALPFEEMARRCLAVAAPGSRLLTLPGPVFRLAVALAGRAGAPGEGVLARLRQDQAYDAGPLQAALGLRSRPFHPAASDLARAAAAQQD</sequence>
<dbReference type="EMBL" id="AVCH01000198">
    <property type="protein sequence ID" value="KFN42657.1"/>
    <property type="molecule type" value="Genomic_DNA"/>
</dbReference>
<dbReference type="PATRIC" id="fig|1384054.3.peg.2464"/>
<evidence type="ECO:0000313" key="2">
    <source>
        <dbReference type="Proteomes" id="UP000029392"/>
    </source>
</evidence>
<evidence type="ECO:0008006" key="3">
    <source>
        <dbReference type="Google" id="ProtNLM"/>
    </source>
</evidence>
<proteinExistence type="predicted"/>
<reference evidence="1 2" key="1">
    <citation type="submission" date="2013-09" db="EMBL/GenBank/DDBJ databases">
        <title>Genome sequencing of Arenimonas malthae.</title>
        <authorList>
            <person name="Chen F."/>
            <person name="Wang G."/>
        </authorList>
    </citation>
    <scope>NUCLEOTIDE SEQUENCE [LARGE SCALE GENOMIC DNA]</scope>
    <source>
        <strain evidence="1 2">CC-JY-1</strain>
    </source>
</reference>
<comment type="caution">
    <text evidence="1">The sequence shown here is derived from an EMBL/GenBank/DDBJ whole genome shotgun (WGS) entry which is preliminary data.</text>
</comment>
<gene>
    <name evidence="1" type="ORF">N790_11370</name>
</gene>
<organism evidence="1 2">
    <name type="scientific">Arenimonas malthae CC-JY-1</name>
    <dbReference type="NCBI Taxonomy" id="1384054"/>
    <lineage>
        <taxon>Bacteria</taxon>
        <taxon>Pseudomonadati</taxon>
        <taxon>Pseudomonadota</taxon>
        <taxon>Gammaproteobacteria</taxon>
        <taxon>Lysobacterales</taxon>
        <taxon>Lysobacteraceae</taxon>
        <taxon>Arenimonas</taxon>
    </lineage>
</organism>
<dbReference type="Proteomes" id="UP000029392">
    <property type="component" value="Unassembled WGS sequence"/>
</dbReference>
<keyword evidence="2" id="KW-1185">Reference proteome</keyword>
<accession>A0A091ATZ4</accession>
<evidence type="ECO:0000313" key="1">
    <source>
        <dbReference type="EMBL" id="KFN42657.1"/>
    </source>
</evidence>
<feature type="non-terminal residue" evidence="1">
    <location>
        <position position="1"/>
    </location>
</feature>
<protein>
    <recommendedName>
        <fullName evidence="3">NAD-dependent epimerase/dehydratase domain-containing protein</fullName>
    </recommendedName>
</protein>
<dbReference type="eggNOG" id="COG0451">
    <property type="taxonomic scope" value="Bacteria"/>
</dbReference>
<dbReference type="AlphaFoldDB" id="A0A091ATZ4"/>